<dbReference type="SUPFAM" id="SSF52317">
    <property type="entry name" value="Class I glutamine amidotransferase-like"/>
    <property type="match status" value="1"/>
</dbReference>
<reference evidence="2" key="1">
    <citation type="submission" date="2017-08" db="EMBL/GenBank/DDBJ databases">
        <authorList>
            <person name="Imhoff J.F."/>
            <person name="Rahn T."/>
            <person name="Kuenzel S."/>
            <person name="Neulinger S.C."/>
        </authorList>
    </citation>
    <scope>NUCLEOTIDE SEQUENCE</scope>
    <source>
        <strain evidence="2">IM 151</strain>
    </source>
</reference>
<dbReference type="EMBL" id="NRRU01000112">
    <property type="protein sequence ID" value="MBK1715323.1"/>
    <property type="molecule type" value="Genomic_DNA"/>
</dbReference>
<dbReference type="Gene3D" id="3.40.50.880">
    <property type="match status" value="1"/>
</dbReference>
<gene>
    <name evidence="2" type="ORF">CKO43_21430</name>
</gene>
<organism evidence="2 3">
    <name type="scientific">Rubrivivax gelatinosus</name>
    <name type="common">Rhodocyclus gelatinosus</name>
    <name type="synonym">Rhodopseudomonas gelatinosa</name>
    <dbReference type="NCBI Taxonomy" id="28068"/>
    <lineage>
        <taxon>Bacteria</taxon>
        <taxon>Pseudomonadati</taxon>
        <taxon>Pseudomonadota</taxon>
        <taxon>Betaproteobacteria</taxon>
        <taxon>Burkholderiales</taxon>
        <taxon>Sphaerotilaceae</taxon>
        <taxon>Rubrivivax</taxon>
    </lineage>
</organism>
<dbReference type="InterPro" id="IPR029062">
    <property type="entry name" value="Class_I_gatase-like"/>
</dbReference>
<protein>
    <submittedName>
        <fullName evidence="2">Amidotransferase</fullName>
    </submittedName>
</protein>
<evidence type="ECO:0000313" key="2">
    <source>
        <dbReference type="EMBL" id="MBK1715323.1"/>
    </source>
</evidence>
<feature type="domain" description="Glutamine amidotransferase" evidence="1">
    <location>
        <begin position="42"/>
        <end position="183"/>
    </location>
</feature>
<proteinExistence type="predicted"/>
<accession>A0ABS1E0L3</accession>
<reference evidence="2" key="2">
    <citation type="journal article" date="2020" name="Microorganisms">
        <title>Osmotic Adaptation and Compatible Solute Biosynthesis of Phototrophic Bacteria as Revealed from Genome Analyses.</title>
        <authorList>
            <person name="Imhoff J.F."/>
            <person name="Rahn T."/>
            <person name="Kunzel S."/>
            <person name="Keller A."/>
            <person name="Neulinger S.C."/>
        </authorList>
    </citation>
    <scope>NUCLEOTIDE SEQUENCE</scope>
    <source>
        <strain evidence="2">IM 151</strain>
    </source>
</reference>
<evidence type="ECO:0000313" key="3">
    <source>
        <dbReference type="Proteomes" id="UP001041814"/>
    </source>
</evidence>
<name>A0ABS1E0L3_RUBGE</name>
<dbReference type="InterPro" id="IPR017926">
    <property type="entry name" value="GATASE"/>
</dbReference>
<evidence type="ECO:0000259" key="1">
    <source>
        <dbReference type="Pfam" id="PF00117"/>
    </source>
</evidence>
<dbReference type="CDD" id="cd01741">
    <property type="entry name" value="GATase1_1"/>
    <property type="match status" value="1"/>
</dbReference>
<dbReference type="PROSITE" id="PS51273">
    <property type="entry name" value="GATASE_TYPE_1"/>
    <property type="match status" value="1"/>
</dbReference>
<keyword evidence="3" id="KW-1185">Reference proteome</keyword>
<dbReference type="InterPro" id="IPR044992">
    <property type="entry name" value="ChyE-like"/>
</dbReference>
<sequence>MRAHYFQHVPFEGLGSIEPWLQGAGYAIGCTRFFAGESVPRLEDVDFLVVMGGPMSVNDEAQLTWLRAEKAFIRRAIEAGKPVLGICLGAQLIADTMGGRVFPNALKEIGWLQIEATGPADAALFRFAPALGVFQWHGETFTLPPGAVQLARSTACENQAFQLGATVIGLQFHLETTPESARALVENCRDELVPGPWVQGEAEILAAPPGRYRALNEVMSELLFHLHSCR</sequence>
<dbReference type="Pfam" id="PF00117">
    <property type="entry name" value="GATase"/>
    <property type="match status" value="1"/>
</dbReference>
<dbReference type="Proteomes" id="UP001041814">
    <property type="component" value="Unassembled WGS sequence"/>
</dbReference>
<dbReference type="PANTHER" id="PTHR42695:SF5">
    <property type="entry name" value="GLUTAMINE AMIDOTRANSFERASE YLR126C-RELATED"/>
    <property type="match status" value="1"/>
</dbReference>
<comment type="caution">
    <text evidence="2">The sequence shown here is derived from an EMBL/GenBank/DDBJ whole genome shotgun (WGS) entry which is preliminary data.</text>
</comment>
<dbReference type="RefSeq" id="WP_200379931.1">
    <property type="nucleotide sequence ID" value="NZ_NRRU01000112.1"/>
</dbReference>
<dbReference type="PANTHER" id="PTHR42695">
    <property type="entry name" value="GLUTAMINE AMIDOTRANSFERASE YLR126C-RELATED"/>
    <property type="match status" value="1"/>
</dbReference>